<evidence type="ECO:0000256" key="2">
    <source>
        <dbReference type="SAM" id="MobiDB-lite"/>
    </source>
</evidence>
<feature type="region of interest" description="Disordered" evidence="2">
    <location>
        <begin position="578"/>
        <end position="616"/>
    </location>
</feature>
<dbReference type="AlphaFoldDB" id="A0A1Y6LE96"/>
<evidence type="ECO:0000256" key="1">
    <source>
        <dbReference type="SAM" id="Coils"/>
    </source>
</evidence>
<accession>A0A1Y6LE96</accession>
<name>A0A1Y6LE96_ZYMTR</name>
<organism evidence="3 4">
    <name type="scientific">Zymoseptoria tritici ST99CH_1A5</name>
    <dbReference type="NCBI Taxonomy" id="1276529"/>
    <lineage>
        <taxon>Eukaryota</taxon>
        <taxon>Fungi</taxon>
        <taxon>Dikarya</taxon>
        <taxon>Ascomycota</taxon>
        <taxon>Pezizomycotina</taxon>
        <taxon>Dothideomycetes</taxon>
        <taxon>Dothideomycetidae</taxon>
        <taxon>Mycosphaerellales</taxon>
        <taxon>Mycosphaerellaceae</taxon>
        <taxon>Zymoseptoria</taxon>
    </lineage>
</organism>
<feature type="region of interest" description="Disordered" evidence="2">
    <location>
        <begin position="289"/>
        <end position="318"/>
    </location>
</feature>
<protein>
    <submittedName>
        <fullName evidence="3">Uncharacterized protein</fullName>
    </submittedName>
</protein>
<gene>
    <name evidence="3" type="ORF">ZT1A5_G3377</name>
</gene>
<feature type="compositionally biased region" description="Basic and acidic residues" evidence="2">
    <location>
        <begin position="419"/>
        <end position="430"/>
    </location>
</feature>
<reference evidence="3 4" key="1">
    <citation type="submission" date="2016-10" db="EMBL/GenBank/DDBJ databases">
        <authorList>
            <person name="Varghese N."/>
        </authorList>
    </citation>
    <scope>NUCLEOTIDE SEQUENCE [LARGE SCALE GENOMIC DNA]</scope>
</reference>
<feature type="compositionally biased region" description="Basic residues" evidence="2">
    <location>
        <begin position="1"/>
        <end position="11"/>
    </location>
</feature>
<feature type="region of interest" description="Disordered" evidence="2">
    <location>
        <begin position="1"/>
        <end position="47"/>
    </location>
</feature>
<sequence length="616" mass="68212">MARPSRVKSPKHAQFEVYTDENDATTSSLHDRNVSNHGDIEDDVGEENGAAVDKMLLYDGIDDIMEPDVEYDDEDGSILDDIEASLLELSANTLGEQTDTSADADDEYRRESAMTTASISSMPDSTVFDTDNGATQKFPYTPQSVRPTFRHDSLRRIQTPTSSSRVPGKRQSVLHLRSSRTGTPRSARKTRQQELEEKKHEFPLVLLHLTLLPISLRWSEASLQRLLPPTTLRDLHLLRSKVSDTILQRGILVPHPRGEYELLEERLLEALELQQERITKCGHYVGVGRSSVGSSSEEEGDGEGSIHSTADSGVDISPPGLEAEACSTCQRQVKTTGLATSFNDSKWSIKIYAANGLMRSSAWAAAWEEMERVDVEILPWISEEVRKQLDAAAEKEAEEDEEERMRTLVEEQVRLAHERELGKRAEEQNRPRPSQPQERPATFEEQALQQFSRRSLPLTMIPDPLPLVYKPADVPLSILLRNYIYLLAQDKRNIAIFVLAIFAAWVSLGSVLRSSPGPGGQVLTVLNESGAASMASGLESCGLPEVFSSATEMLPSVTPVVDNVLKPVEAVLSAEDGYSAPVDGSTEQDSSEDICRNPMSTTELFARREEKSPLTA</sequence>
<proteinExistence type="predicted"/>
<feature type="compositionally biased region" description="Polar residues" evidence="2">
    <location>
        <begin position="156"/>
        <end position="165"/>
    </location>
</feature>
<feature type="region of interest" description="Disordered" evidence="2">
    <location>
        <begin position="93"/>
        <end position="195"/>
    </location>
</feature>
<dbReference type="EMBL" id="LT882677">
    <property type="protein sequence ID" value="SMY21939.1"/>
    <property type="molecule type" value="Genomic_DNA"/>
</dbReference>
<feature type="compositionally biased region" description="Polar residues" evidence="2">
    <location>
        <begin position="113"/>
        <end position="135"/>
    </location>
</feature>
<feature type="coiled-coil region" evidence="1">
    <location>
        <begin position="382"/>
        <end position="412"/>
    </location>
</feature>
<feature type="compositionally biased region" description="Basic and acidic residues" evidence="2">
    <location>
        <begin position="605"/>
        <end position="616"/>
    </location>
</feature>
<dbReference type="Proteomes" id="UP000215453">
    <property type="component" value="Chromosome 2"/>
</dbReference>
<evidence type="ECO:0000313" key="3">
    <source>
        <dbReference type="EMBL" id="SMY21939.1"/>
    </source>
</evidence>
<feature type="region of interest" description="Disordered" evidence="2">
    <location>
        <begin position="419"/>
        <end position="443"/>
    </location>
</feature>
<evidence type="ECO:0000313" key="4">
    <source>
        <dbReference type="Proteomes" id="UP000215453"/>
    </source>
</evidence>
<keyword evidence="1" id="KW-0175">Coiled coil</keyword>